<comment type="caution">
    <text evidence="2">The sequence shown here is derived from an EMBL/GenBank/DDBJ whole genome shotgun (WGS) entry which is preliminary data.</text>
</comment>
<gene>
    <name evidence="2" type="ORF">AKO1_004832</name>
</gene>
<reference evidence="2 3" key="1">
    <citation type="submission" date="2024-03" db="EMBL/GenBank/DDBJ databases">
        <title>The Acrasis kona genome and developmental transcriptomes reveal deep origins of eukaryotic multicellular pathways.</title>
        <authorList>
            <person name="Sheikh S."/>
            <person name="Fu C.-J."/>
            <person name="Brown M.W."/>
            <person name="Baldauf S.L."/>
        </authorList>
    </citation>
    <scope>NUCLEOTIDE SEQUENCE [LARGE SCALE GENOMIC DNA]</scope>
    <source>
        <strain evidence="2 3">ATCC MYA-3509</strain>
    </source>
</reference>
<evidence type="ECO:0000256" key="1">
    <source>
        <dbReference type="SAM" id="MobiDB-lite"/>
    </source>
</evidence>
<organism evidence="2 3">
    <name type="scientific">Acrasis kona</name>
    <dbReference type="NCBI Taxonomy" id="1008807"/>
    <lineage>
        <taxon>Eukaryota</taxon>
        <taxon>Discoba</taxon>
        <taxon>Heterolobosea</taxon>
        <taxon>Tetramitia</taxon>
        <taxon>Eutetramitia</taxon>
        <taxon>Acrasidae</taxon>
        <taxon>Acrasis</taxon>
    </lineage>
</organism>
<feature type="region of interest" description="Disordered" evidence="1">
    <location>
        <begin position="1"/>
        <end position="65"/>
    </location>
</feature>
<evidence type="ECO:0000313" key="3">
    <source>
        <dbReference type="Proteomes" id="UP001431209"/>
    </source>
</evidence>
<feature type="region of interest" description="Disordered" evidence="1">
    <location>
        <begin position="491"/>
        <end position="523"/>
    </location>
</feature>
<name>A0AAW2Z3E8_9EUKA</name>
<feature type="compositionally biased region" description="Acidic residues" evidence="1">
    <location>
        <begin position="27"/>
        <end position="62"/>
    </location>
</feature>
<keyword evidence="3" id="KW-1185">Reference proteome</keyword>
<sequence length="523" mass="60064">MSDASLSADSSDLSSITTTTTTSYTDESIDNDIDESELYEDSDYDEEDFPNDNDDTSDDDQEKNDITLKEVKQLIEVDFRDKELDQQTLINSIRQYKYNDNTNKQPNIDDLVLKAANHSTQLFGDEAAIYNCIRRSFTKRKNYSTREEWDIEVDYINPGNEIRKQSNEWKCYGETGLRNIYITGNKDSNFGLPERFETPDDVIDLLDEFKLSKNLMIEIPVRNIISLRVIDRLLILDMNSTPLFYNRRIGTQAELRNRFRARIDFTPNKVASKHTRHYVVVEDASQLFNTVGMLLAVDPDLKDKIDALPVNLSTSILLNEQDSLNKQLHFVTYHKNRKGIKNNAISDEMKQYLYSRNLIKAMDDDIPEGCLRDAACTLTISDLKDHLDRKELTLCCDTTVTVADLIHRNNICPNCENSNQYYSFCLSEVLDSSCHSHCNKCGVCRHWRYWHCDACNNCSYDLNRTTCQFCGTTRGSSPGLRIKLKPKSWFDSVQERSQNSDAVDSSSDSDDSGEDSEVDQIDL</sequence>
<accession>A0AAW2Z3E8</accession>
<evidence type="ECO:0000313" key="2">
    <source>
        <dbReference type="EMBL" id="KAL0484271.1"/>
    </source>
</evidence>
<feature type="compositionally biased region" description="Low complexity" evidence="1">
    <location>
        <begin position="1"/>
        <end position="26"/>
    </location>
</feature>
<dbReference type="EMBL" id="JAOPGA020001032">
    <property type="protein sequence ID" value="KAL0484271.1"/>
    <property type="molecule type" value="Genomic_DNA"/>
</dbReference>
<dbReference type="Proteomes" id="UP001431209">
    <property type="component" value="Unassembled WGS sequence"/>
</dbReference>
<proteinExistence type="predicted"/>
<dbReference type="AlphaFoldDB" id="A0AAW2Z3E8"/>
<feature type="compositionally biased region" description="Acidic residues" evidence="1">
    <location>
        <begin position="507"/>
        <end position="523"/>
    </location>
</feature>
<protein>
    <submittedName>
        <fullName evidence="2">KMT2C</fullName>
    </submittedName>
</protein>